<proteinExistence type="inferred from homology"/>
<dbReference type="SMART" id="SM00382">
    <property type="entry name" value="AAA"/>
    <property type="match status" value="1"/>
</dbReference>
<evidence type="ECO:0000256" key="1">
    <source>
        <dbReference type="ARBA" id="ARBA00005417"/>
    </source>
</evidence>
<name>A0ABY1PFM6_9RHOB</name>
<dbReference type="InterPro" id="IPR027417">
    <property type="entry name" value="P-loop_NTPase"/>
</dbReference>
<dbReference type="Pfam" id="PF00005">
    <property type="entry name" value="ABC_tran"/>
    <property type="match status" value="1"/>
</dbReference>
<reference evidence="6 7" key="1">
    <citation type="submission" date="2017-05" db="EMBL/GenBank/DDBJ databases">
        <authorList>
            <person name="Varghese N."/>
            <person name="Submissions S."/>
        </authorList>
    </citation>
    <scope>NUCLEOTIDE SEQUENCE [LARGE SCALE GENOMIC DNA]</scope>
    <source>
        <strain evidence="6 7">DSM 29734</strain>
    </source>
</reference>
<keyword evidence="3" id="KW-0547">Nucleotide-binding</keyword>
<comment type="caution">
    <text evidence="6">The sequence shown here is derived from an EMBL/GenBank/DDBJ whole genome shotgun (WGS) entry which is preliminary data.</text>
</comment>
<dbReference type="InterPro" id="IPR050166">
    <property type="entry name" value="ABC_transporter_ATP-bind"/>
</dbReference>
<dbReference type="PANTHER" id="PTHR42788:SF20">
    <property type="entry name" value="ABC TRANSPORTER ATP-BINDING PROTEIN"/>
    <property type="match status" value="1"/>
</dbReference>
<dbReference type="PROSITE" id="PS50893">
    <property type="entry name" value="ABC_TRANSPORTER_2"/>
    <property type="match status" value="1"/>
</dbReference>
<sequence length="252" mass="27826">MTLKPVLQLSNLGHAYLGRKVLADINVTVESGEVLALVGPSGCGKSTLAHISSGILQVHEGAIERRYKRHAMIFQDTRLMPWATAAENIAYPLRLARIPRRQRRAHVLEAAQKVHLLPDDLIKFPVELSGGMQQRTAIARALVAHPDFVYYDEPFTALDVALKRRMQDLVISNAIATKTAGLFITHDLNEAARVAHRIVVLQANGHGILGTRQVPGSPGSRSDETLAEWVRDALRNDPLFAQIFDVDERAIT</sequence>
<dbReference type="EMBL" id="FXTY01000007">
    <property type="protein sequence ID" value="SMP31063.1"/>
    <property type="molecule type" value="Genomic_DNA"/>
</dbReference>
<organism evidence="6 7">
    <name type="scientific">Shimia sagamensis</name>
    <dbReference type="NCBI Taxonomy" id="1566352"/>
    <lineage>
        <taxon>Bacteria</taxon>
        <taxon>Pseudomonadati</taxon>
        <taxon>Pseudomonadota</taxon>
        <taxon>Alphaproteobacteria</taxon>
        <taxon>Rhodobacterales</taxon>
        <taxon>Roseobacteraceae</taxon>
    </lineage>
</organism>
<keyword evidence="7" id="KW-1185">Reference proteome</keyword>
<dbReference type="Proteomes" id="UP001157961">
    <property type="component" value="Unassembled WGS sequence"/>
</dbReference>
<feature type="domain" description="ABC transporter" evidence="5">
    <location>
        <begin position="7"/>
        <end position="228"/>
    </location>
</feature>
<comment type="similarity">
    <text evidence="1">Belongs to the ABC transporter superfamily.</text>
</comment>
<evidence type="ECO:0000256" key="4">
    <source>
        <dbReference type="ARBA" id="ARBA00022840"/>
    </source>
</evidence>
<dbReference type="Gene3D" id="3.40.50.300">
    <property type="entry name" value="P-loop containing nucleotide triphosphate hydrolases"/>
    <property type="match status" value="1"/>
</dbReference>
<accession>A0ABY1PFM6</accession>
<gene>
    <name evidence="6" type="ORF">SAMN06265373_107195</name>
</gene>
<keyword evidence="2" id="KW-0813">Transport</keyword>
<evidence type="ECO:0000259" key="5">
    <source>
        <dbReference type="PROSITE" id="PS50893"/>
    </source>
</evidence>
<dbReference type="PANTHER" id="PTHR42788">
    <property type="entry name" value="TAURINE IMPORT ATP-BINDING PROTEIN-RELATED"/>
    <property type="match status" value="1"/>
</dbReference>
<dbReference type="RefSeq" id="WP_283427294.1">
    <property type="nucleotide sequence ID" value="NZ_FXTY01000007.1"/>
</dbReference>
<protein>
    <submittedName>
        <fullName evidence="6">NitT/TauT family transport system ATP-binding protein</fullName>
    </submittedName>
</protein>
<dbReference type="InterPro" id="IPR003593">
    <property type="entry name" value="AAA+_ATPase"/>
</dbReference>
<evidence type="ECO:0000256" key="3">
    <source>
        <dbReference type="ARBA" id="ARBA00022741"/>
    </source>
</evidence>
<keyword evidence="4 6" id="KW-0067">ATP-binding</keyword>
<dbReference type="GO" id="GO:0005524">
    <property type="term" value="F:ATP binding"/>
    <property type="evidence" value="ECO:0007669"/>
    <property type="project" value="UniProtKB-KW"/>
</dbReference>
<evidence type="ECO:0000313" key="6">
    <source>
        <dbReference type="EMBL" id="SMP31063.1"/>
    </source>
</evidence>
<dbReference type="SUPFAM" id="SSF52540">
    <property type="entry name" value="P-loop containing nucleoside triphosphate hydrolases"/>
    <property type="match status" value="1"/>
</dbReference>
<evidence type="ECO:0000256" key="2">
    <source>
        <dbReference type="ARBA" id="ARBA00022448"/>
    </source>
</evidence>
<dbReference type="InterPro" id="IPR003439">
    <property type="entry name" value="ABC_transporter-like_ATP-bd"/>
</dbReference>
<evidence type="ECO:0000313" key="7">
    <source>
        <dbReference type="Proteomes" id="UP001157961"/>
    </source>
</evidence>